<name>A0ABT5ZR59_9ACTN</name>
<protein>
    <submittedName>
        <fullName evidence="3">Uncharacterized protein</fullName>
    </submittedName>
</protein>
<feature type="transmembrane region" description="Helical" evidence="2">
    <location>
        <begin position="24"/>
        <end position="43"/>
    </location>
</feature>
<accession>A0ABT5ZR59</accession>
<proteinExistence type="predicted"/>
<comment type="caution">
    <text evidence="3">The sequence shown here is derived from an EMBL/GenBank/DDBJ whole genome shotgun (WGS) entry which is preliminary data.</text>
</comment>
<keyword evidence="2" id="KW-0812">Transmembrane</keyword>
<keyword evidence="4" id="KW-1185">Reference proteome</keyword>
<reference evidence="3 4" key="1">
    <citation type="submission" date="2023-03" db="EMBL/GenBank/DDBJ databases">
        <title>Draft genome sequence of Streptomyces sp. RB6PN23 isolated from peat swamp forest in Thailand.</title>
        <authorList>
            <person name="Klaysubun C."/>
            <person name="Duangmal K."/>
        </authorList>
    </citation>
    <scope>NUCLEOTIDE SEQUENCE [LARGE SCALE GENOMIC DNA]</scope>
    <source>
        <strain evidence="3 4">RB6PN23</strain>
    </source>
</reference>
<evidence type="ECO:0000313" key="4">
    <source>
        <dbReference type="Proteomes" id="UP001216579"/>
    </source>
</evidence>
<dbReference type="RefSeq" id="WP_276095388.1">
    <property type="nucleotide sequence ID" value="NZ_JARJBC010000017.1"/>
</dbReference>
<evidence type="ECO:0000313" key="3">
    <source>
        <dbReference type="EMBL" id="MDF3292309.1"/>
    </source>
</evidence>
<gene>
    <name evidence="3" type="ORF">P3G67_24350</name>
</gene>
<evidence type="ECO:0000256" key="1">
    <source>
        <dbReference type="SAM" id="MobiDB-lite"/>
    </source>
</evidence>
<dbReference type="EMBL" id="JARJBC010000017">
    <property type="protein sequence ID" value="MDF3292309.1"/>
    <property type="molecule type" value="Genomic_DNA"/>
</dbReference>
<sequence>MDARWAADAPQEEHSGAVWRRVRLIAVGAFALLWCWAVLRVAVHPAQTGPVEQGFAVSGWTLGLLPVHVTPWRGARCGRRATPASTPGETGRAEARGGAGCAPAPPLPTPRRPGAYTPVGATAISAVGTKPRTRRPVKGR</sequence>
<feature type="compositionally biased region" description="Basic residues" evidence="1">
    <location>
        <begin position="131"/>
        <end position="140"/>
    </location>
</feature>
<keyword evidence="2" id="KW-0472">Membrane</keyword>
<feature type="region of interest" description="Disordered" evidence="1">
    <location>
        <begin position="76"/>
        <end position="140"/>
    </location>
</feature>
<evidence type="ECO:0000256" key="2">
    <source>
        <dbReference type="SAM" id="Phobius"/>
    </source>
</evidence>
<dbReference type="Proteomes" id="UP001216579">
    <property type="component" value="Unassembled WGS sequence"/>
</dbReference>
<keyword evidence="2" id="KW-1133">Transmembrane helix</keyword>
<organism evidence="3 4">
    <name type="scientific">Streptomyces silvisoli</name>
    <dbReference type="NCBI Taxonomy" id="3034235"/>
    <lineage>
        <taxon>Bacteria</taxon>
        <taxon>Bacillati</taxon>
        <taxon>Actinomycetota</taxon>
        <taxon>Actinomycetes</taxon>
        <taxon>Kitasatosporales</taxon>
        <taxon>Streptomycetaceae</taxon>
        <taxon>Streptomyces</taxon>
    </lineage>
</organism>